<feature type="domain" description="AAA+ ATPase" evidence="10">
    <location>
        <begin position="355"/>
        <end position="493"/>
    </location>
</feature>
<reference evidence="11 12" key="1">
    <citation type="submission" date="2015-01" db="EMBL/GenBank/DDBJ databases">
        <title>The Genome Sequence of Cryptococcus gattii Ram5.</title>
        <authorList>
            <consortium name="The Broad Institute Genomics Platform"/>
            <person name="Cuomo C."/>
            <person name="Litvintseva A."/>
            <person name="Chen Y."/>
            <person name="Heitman J."/>
            <person name="Sun S."/>
            <person name="Springer D."/>
            <person name="Dromer F."/>
            <person name="Young S."/>
            <person name="Zeng Q."/>
            <person name="Gargeya S."/>
            <person name="Abouelleil A."/>
            <person name="Alvarado L."/>
            <person name="Chapman S.B."/>
            <person name="Gainer-Dewar J."/>
            <person name="Goldberg J."/>
            <person name="Griggs A."/>
            <person name="Gujja S."/>
            <person name="Hansen M."/>
            <person name="Howarth C."/>
            <person name="Imamovic A."/>
            <person name="Larimer J."/>
            <person name="Murphy C."/>
            <person name="Naylor J."/>
            <person name="Pearson M."/>
            <person name="Priest M."/>
            <person name="Roberts A."/>
            <person name="Saif S."/>
            <person name="Shea T."/>
            <person name="Sykes S."/>
            <person name="Wortman J."/>
            <person name="Nusbaum C."/>
            <person name="Birren B."/>
        </authorList>
    </citation>
    <scope>NUCLEOTIDE SEQUENCE [LARGE SCALE GENOMIC DNA]</scope>
    <source>
        <strain evidence="11 12">Ram5</strain>
    </source>
</reference>
<name>A0A0D0T2I5_9TREE</name>
<dbReference type="PANTHER" id="PTHR46765:SF1">
    <property type="entry name" value="P-LOOP CONTAINING NUCLEOSIDE TRIPHOSPHATE HYDROLASES SUPERFAMILY PROTEIN"/>
    <property type="match status" value="1"/>
</dbReference>
<feature type="compositionally biased region" description="Polar residues" evidence="9">
    <location>
        <begin position="23"/>
        <end position="49"/>
    </location>
</feature>
<feature type="region of interest" description="Disordered" evidence="9">
    <location>
        <begin position="104"/>
        <end position="130"/>
    </location>
</feature>
<dbReference type="Pfam" id="PF00004">
    <property type="entry name" value="AAA"/>
    <property type="match status" value="1"/>
</dbReference>
<evidence type="ECO:0000259" key="10">
    <source>
        <dbReference type="SMART" id="SM00382"/>
    </source>
</evidence>
<dbReference type="SUPFAM" id="SSF52540">
    <property type="entry name" value="P-loop containing nucleoside triphosphate hydrolases"/>
    <property type="match status" value="1"/>
</dbReference>
<dbReference type="EMBL" id="KN847904">
    <property type="protein sequence ID" value="KIR39937.1"/>
    <property type="molecule type" value="Genomic_DNA"/>
</dbReference>
<feature type="region of interest" description="Disordered" evidence="9">
    <location>
        <begin position="151"/>
        <end position="182"/>
    </location>
</feature>
<feature type="compositionally biased region" description="Polar residues" evidence="9">
    <location>
        <begin position="151"/>
        <end position="166"/>
    </location>
</feature>
<evidence type="ECO:0000256" key="9">
    <source>
        <dbReference type="SAM" id="MobiDB-lite"/>
    </source>
</evidence>
<evidence type="ECO:0000256" key="5">
    <source>
        <dbReference type="ARBA" id="ARBA00023125"/>
    </source>
</evidence>
<accession>A0A0D0T2I5</accession>
<evidence type="ECO:0000256" key="6">
    <source>
        <dbReference type="ARBA" id="ARBA00023242"/>
    </source>
</evidence>
<proteinExistence type="inferred from homology"/>
<dbReference type="InterPro" id="IPR053016">
    <property type="entry name" value="CTF18-RFC_complex"/>
</dbReference>
<organism evidence="11 12">
    <name type="scientific">Cryptococcus deuterogattii Ram5</name>
    <dbReference type="NCBI Taxonomy" id="1296110"/>
    <lineage>
        <taxon>Eukaryota</taxon>
        <taxon>Fungi</taxon>
        <taxon>Dikarya</taxon>
        <taxon>Basidiomycota</taxon>
        <taxon>Agaricomycotina</taxon>
        <taxon>Tremellomycetes</taxon>
        <taxon>Tremellales</taxon>
        <taxon>Cryptococcaceae</taxon>
        <taxon>Cryptococcus</taxon>
        <taxon>Cryptococcus gattii species complex</taxon>
    </lineage>
</organism>
<protein>
    <submittedName>
        <fullName evidence="11">Unplaced genomic scaffold supercont1.9, whole genome shotgun sequence</fullName>
    </submittedName>
</protein>
<dbReference type="InterPro" id="IPR047854">
    <property type="entry name" value="RFC_lid"/>
</dbReference>
<dbReference type="CDD" id="cd18140">
    <property type="entry name" value="HLD_clamp_RFC"/>
    <property type="match status" value="1"/>
</dbReference>
<gene>
    <name evidence="11" type="ORF">I313_03856</name>
</gene>
<keyword evidence="2" id="KW-0235">DNA replication</keyword>
<evidence type="ECO:0000256" key="1">
    <source>
        <dbReference type="ARBA" id="ARBA00004123"/>
    </source>
</evidence>
<feature type="compositionally biased region" description="Basic and acidic residues" evidence="9">
    <location>
        <begin position="106"/>
        <end position="118"/>
    </location>
</feature>
<keyword evidence="3" id="KW-0547">Nucleotide-binding</keyword>
<dbReference type="PANTHER" id="PTHR46765">
    <property type="entry name" value="P-LOOP CONTAINING NUCLEOSIDE TRIPHOSPHATE HYDROLASES SUPERFAMILY PROTEIN"/>
    <property type="match status" value="1"/>
</dbReference>
<feature type="region of interest" description="Disordered" evidence="9">
    <location>
        <begin position="1"/>
        <end position="49"/>
    </location>
</feature>
<dbReference type="InterPro" id="IPR027417">
    <property type="entry name" value="P-loop_NTPase"/>
</dbReference>
<dbReference type="Gene3D" id="3.40.50.300">
    <property type="entry name" value="P-loop containing nucleotide triphosphate hydrolases"/>
    <property type="match status" value="1"/>
</dbReference>
<dbReference type="Proteomes" id="UP000053392">
    <property type="component" value="Unassembled WGS sequence"/>
</dbReference>
<evidence type="ECO:0000256" key="7">
    <source>
        <dbReference type="ARBA" id="ARBA00023306"/>
    </source>
</evidence>
<dbReference type="GO" id="GO:0003677">
    <property type="term" value="F:DNA binding"/>
    <property type="evidence" value="ECO:0007669"/>
    <property type="project" value="UniProtKB-KW"/>
</dbReference>
<dbReference type="SMART" id="SM00382">
    <property type="entry name" value="AAA"/>
    <property type="match status" value="1"/>
</dbReference>
<dbReference type="AlphaFoldDB" id="A0A0D0T2I5"/>
<dbReference type="GO" id="GO:0005634">
    <property type="term" value="C:nucleus"/>
    <property type="evidence" value="ECO:0007669"/>
    <property type="project" value="UniProtKB-SubCell"/>
</dbReference>
<dbReference type="GO" id="GO:0016887">
    <property type="term" value="F:ATP hydrolysis activity"/>
    <property type="evidence" value="ECO:0007669"/>
    <property type="project" value="InterPro"/>
</dbReference>
<comment type="subcellular location">
    <subcellularLocation>
        <location evidence="1">Nucleus</location>
    </subcellularLocation>
</comment>
<evidence type="ECO:0000256" key="2">
    <source>
        <dbReference type="ARBA" id="ARBA00022705"/>
    </source>
</evidence>
<dbReference type="Pfam" id="PF25361">
    <property type="entry name" value="AAA_lid_RFC1"/>
    <property type="match status" value="1"/>
</dbReference>
<evidence type="ECO:0000256" key="4">
    <source>
        <dbReference type="ARBA" id="ARBA00022840"/>
    </source>
</evidence>
<keyword evidence="4" id="KW-0067">ATP-binding</keyword>
<evidence type="ECO:0000313" key="12">
    <source>
        <dbReference type="Proteomes" id="UP000053392"/>
    </source>
</evidence>
<dbReference type="InterPro" id="IPR003959">
    <property type="entry name" value="ATPase_AAA_core"/>
</dbReference>
<dbReference type="CDD" id="cd00009">
    <property type="entry name" value="AAA"/>
    <property type="match status" value="1"/>
</dbReference>
<sequence>MPEASSKTLVFEPTDIFDFEFEQQPQAQSPRHSQEGPSTSTAPTIFTNKDVVNSTSALLMGDEGLSRPISPHMSTPPPDFDPDENWEDEMAMMEMEREFAGLQNEPLRRDNENEERTQSEISGKGNDKKTIGDDFLSTGIFDFDAPVASSSRVTLTPSSDIPTISLHQLPKEKESQSGLVKPARPCTLPSLMAVTTDGEIVTFQRRWKPQAISPLELQQRVGKGNAGELLTVPLHKLLDQVDELKSREKALQYVTSFLIGAVRPEIDESRLQRQIDEEGGQAKEIQMGMTMWVDKYRPKRFTDLLGEDRVHREVMTWLKEWDKCVFKRQPTQAKKRPFDASDSKPFAVDPLGRPRERVLLLSGPPGYGKTTLASVVAHHAGYRILEINASDDRSYQTVQTRIRNAIEAGTSLGAEGKPTCVVVDEVDGAGGGENGFIKALIKLIQDAPARRKSNTPAKLLRRPIICICNDIYAPSLRPLRPYARIIRFRKPQAQSLVVRLRDICQREGLQADTRSLNTLVEMTSGDVRSCLNTLQFIKSRSPVVTEEAIRATSLGLKDTSTTLQTAWNALFVPLAAKKRRAQGNIDDTRYLPRIIPIINSCGEYDKLLLGAFEHYPNLKPLDGTMKNLTKVHEWLAFSDRLQARVSSEQEWELLGYIPWGVGAWYPHLASQGNSSKPTDYPKADYEAYQTRSSNEEVARAFMNVLPPILRSMFITSTTLTELIPFLMRIISPPLKPVNANIVKPAEKAVLQRLVELMIPLGLTFYKEKAENGQPTMRLEPAIDVFVYYDGKRAEDILASRFMIRQLISQAMDAELARRRGGPDAETVDTGADGFAKAYGLTGKTAKKPEEKALLPVTDFFGRTVAVIEEDVIVDGARPQAPPKKKFRPIYKFNEGSLSAVRRSVKMSALM</sequence>
<keyword evidence="6" id="KW-0539">Nucleus</keyword>
<keyword evidence="7" id="KW-0131">Cell cycle</keyword>
<evidence type="ECO:0000313" key="11">
    <source>
        <dbReference type="EMBL" id="KIR39937.1"/>
    </source>
</evidence>
<dbReference type="Gene3D" id="1.10.8.60">
    <property type="match status" value="1"/>
</dbReference>
<comment type="similarity">
    <text evidence="8">Belongs to the activator 1 small subunits family. CTF18 subfamily.</text>
</comment>
<feature type="region of interest" description="Disordered" evidence="9">
    <location>
        <begin position="62"/>
        <end position="82"/>
    </location>
</feature>
<dbReference type="GO" id="GO:0005524">
    <property type="term" value="F:ATP binding"/>
    <property type="evidence" value="ECO:0007669"/>
    <property type="project" value="UniProtKB-KW"/>
</dbReference>
<evidence type="ECO:0000256" key="3">
    <source>
        <dbReference type="ARBA" id="ARBA00022741"/>
    </source>
</evidence>
<dbReference type="GO" id="GO:0006260">
    <property type="term" value="P:DNA replication"/>
    <property type="evidence" value="ECO:0007669"/>
    <property type="project" value="UniProtKB-KW"/>
</dbReference>
<dbReference type="OrthoDB" id="2195431at2759"/>
<keyword evidence="5" id="KW-0238">DNA-binding</keyword>
<evidence type="ECO:0000256" key="8">
    <source>
        <dbReference type="ARBA" id="ARBA00043975"/>
    </source>
</evidence>
<dbReference type="InterPro" id="IPR003593">
    <property type="entry name" value="AAA+_ATPase"/>
</dbReference>
<keyword evidence="12" id="KW-1185">Reference proteome</keyword>
<dbReference type="HOGENOM" id="CLU_004894_3_2_1"/>